<accession>A0A8J6DYG3</accession>
<feature type="transmembrane region" description="Helical" evidence="1">
    <location>
        <begin position="355"/>
        <end position="376"/>
    </location>
</feature>
<proteinExistence type="predicted"/>
<feature type="transmembrane region" description="Helical" evidence="1">
    <location>
        <begin position="321"/>
        <end position="343"/>
    </location>
</feature>
<dbReference type="SUPFAM" id="SSF50978">
    <property type="entry name" value="WD40 repeat-like"/>
    <property type="match status" value="1"/>
</dbReference>
<feature type="transmembrane region" description="Helical" evidence="1">
    <location>
        <begin position="396"/>
        <end position="420"/>
    </location>
</feature>
<reference evidence="2" key="1">
    <citation type="submission" date="2021-05" db="EMBL/GenBank/DDBJ databases">
        <title>A free-living protist that lacks canonical eukaryotic 1 DNA replication and segregation systems.</title>
        <authorList>
            <person name="Salas-Leiva D.E."/>
            <person name="Tromer E.C."/>
            <person name="Curtis B.A."/>
            <person name="Jerlstrom-Hultqvist J."/>
            <person name="Kolisko M."/>
            <person name="Yi Z."/>
            <person name="Salas-Leiva J.S."/>
            <person name="Gallot-Lavallee L."/>
            <person name="Kops G.J.P.L."/>
            <person name="Archibald J.M."/>
            <person name="Simpson A.G.B."/>
            <person name="Roger A.J."/>
        </authorList>
    </citation>
    <scope>NUCLEOTIDE SEQUENCE</scope>
    <source>
        <strain evidence="2">BICM</strain>
    </source>
</reference>
<sequence length="844" mass="93642">MESSSICENSDVGNVPLAASGSHALTLASDQSENSLELFQYVNNGDCVDVQHVSSFSTQGPPQGALLYMDYDASTMYAASFDGRSFNFFSMLLFDDGSQASFTNLATITASHGAMAPDQPFAAVTSSNTLKILGLSLEQASVTVVASLDLESTPLCVAFGVHGLVSVGSASRFALYHFDGSHLKLIHHDAGHFSSATPTSIAVSPDEHRIAVGSSTAPYLTVITKQFGEDSYSTAVFDSDDIINPSYPTQSVAFSEDGTFMAVVTSVSFDVYVLYGGQFKLTDATDLIDNPYSYAAFFTDEVLLLASDASVTLLTIGGDTFFIDFSAVVLAALVFIVTCCCWRGMCAGKPGAIRLCLVIAVSTLTILLIMLCVAWIPTNDLVRRFFYDVLFMWLQAFFTVIMLSLLAYLILTGALYNFLYPSFEYGDLLQSIVVIALAVVYTIVVGVPLSLMTIYAFFGTEWWIGLWIAVFFPIDCVCLLALPVFVIIQVIKCDTRLLSKFDWIVEDWLISHFFVGEKTGFYLVTVFETAYRLMIPLTILLLAYSFLCVWIDNFIDDIVIAGNFREECAGLAVSFMTHFALVLVGCPTFFCCCCCMPCLRHAVTAIQANTTMPMIMTKEQADAEIAQLKLKDHIPSIWFHIKQFKKREYDILHTKTTETTYGSGRVERSTSNYTTHHVTWEKTYDSKSNFWYDRVSQTVEDVNLDDYGSRSFVHVAIQPDVELSYPGRKAFEEQYENARDIARYYDEVQQSHYHVHMDGFGTSADSFSPPARRRLIPRNIPALLFGWAMYLSIRISALMSFTIWPCLAGGVFNGLGRNPATIHLREHITTHKEEPATYNSLSDA</sequence>
<dbReference type="AlphaFoldDB" id="A0A8J6DYG3"/>
<protein>
    <submittedName>
        <fullName evidence="2">Snf7</fullName>
    </submittedName>
</protein>
<evidence type="ECO:0000313" key="3">
    <source>
        <dbReference type="Proteomes" id="UP000717585"/>
    </source>
</evidence>
<keyword evidence="1" id="KW-1133">Transmembrane helix</keyword>
<dbReference type="Gene3D" id="2.130.10.10">
    <property type="entry name" value="YVTN repeat-like/Quinoprotein amine dehydrogenase"/>
    <property type="match status" value="1"/>
</dbReference>
<dbReference type="EMBL" id="JAHDYR010000038">
    <property type="protein sequence ID" value="KAG9392184.1"/>
    <property type="molecule type" value="Genomic_DNA"/>
</dbReference>
<evidence type="ECO:0000313" key="2">
    <source>
        <dbReference type="EMBL" id="KAG9392184.1"/>
    </source>
</evidence>
<dbReference type="Proteomes" id="UP000717585">
    <property type="component" value="Unassembled WGS sequence"/>
</dbReference>
<gene>
    <name evidence="2" type="ORF">J8273_5165</name>
</gene>
<dbReference type="InterPro" id="IPR015943">
    <property type="entry name" value="WD40/YVTN_repeat-like_dom_sf"/>
</dbReference>
<keyword evidence="1" id="KW-0472">Membrane</keyword>
<comment type="caution">
    <text evidence="2">The sequence shown here is derived from an EMBL/GenBank/DDBJ whole genome shotgun (WGS) entry which is preliminary data.</text>
</comment>
<feature type="transmembrane region" description="Helical" evidence="1">
    <location>
        <begin position="575"/>
        <end position="599"/>
    </location>
</feature>
<organism evidence="2 3">
    <name type="scientific">Carpediemonas membranifera</name>
    <dbReference type="NCBI Taxonomy" id="201153"/>
    <lineage>
        <taxon>Eukaryota</taxon>
        <taxon>Metamonada</taxon>
        <taxon>Carpediemonas-like organisms</taxon>
        <taxon>Carpediemonas</taxon>
    </lineage>
</organism>
<feature type="transmembrane region" description="Helical" evidence="1">
    <location>
        <begin position="464"/>
        <end position="491"/>
    </location>
</feature>
<evidence type="ECO:0000256" key="1">
    <source>
        <dbReference type="SAM" id="Phobius"/>
    </source>
</evidence>
<feature type="transmembrane region" description="Helical" evidence="1">
    <location>
        <begin position="432"/>
        <end position="458"/>
    </location>
</feature>
<feature type="transmembrane region" description="Helical" evidence="1">
    <location>
        <begin position="782"/>
        <end position="804"/>
    </location>
</feature>
<dbReference type="InterPro" id="IPR036322">
    <property type="entry name" value="WD40_repeat_dom_sf"/>
</dbReference>
<keyword evidence="3" id="KW-1185">Reference proteome</keyword>
<name>A0A8J6DYG3_9EUKA</name>
<feature type="transmembrane region" description="Helical" evidence="1">
    <location>
        <begin position="533"/>
        <end position="555"/>
    </location>
</feature>
<keyword evidence="1" id="KW-0812">Transmembrane</keyword>